<dbReference type="PROSITE" id="PS51257">
    <property type="entry name" value="PROKAR_LIPOPROTEIN"/>
    <property type="match status" value="1"/>
</dbReference>
<keyword evidence="5" id="KW-0472">Membrane</keyword>
<dbReference type="EMBL" id="CP019655">
    <property type="protein sequence ID" value="AVF26251.1"/>
    <property type="molecule type" value="Genomic_DNA"/>
</dbReference>
<keyword evidence="5" id="KW-1003">Cell membrane</keyword>
<dbReference type="GO" id="GO:0042956">
    <property type="term" value="P:maltodextrin transmembrane transport"/>
    <property type="evidence" value="ECO:0007669"/>
    <property type="project" value="TreeGrafter"/>
</dbReference>
<dbReference type="Gene3D" id="3.40.190.10">
    <property type="entry name" value="Periplasmic binding protein-like II"/>
    <property type="match status" value="2"/>
</dbReference>
<name>A0A2L1TZZ2_9BACL</name>
<protein>
    <recommendedName>
        <fullName evidence="5">Maltodextrin-binding protein</fullName>
    </recommendedName>
</protein>
<dbReference type="PRINTS" id="PR00181">
    <property type="entry name" value="MALTOSEBP"/>
</dbReference>
<dbReference type="GO" id="GO:1901982">
    <property type="term" value="F:maltose binding"/>
    <property type="evidence" value="ECO:0007669"/>
    <property type="project" value="TreeGrafter"/>
</dbReference>
<keyword evidence="5" id="KW-0449">Lipoprotein</keyword>
<dbReference type="AlphaFoldDB" id="A0A2L1TZZ2"/>
<dbReference type="GO" id="GO:0015768">
    <property type="term" value="P:maltose transport"/>
    <property type="evidence" value="ECO:0007669"/>
    <property type="project" value="TreeGrafter"/>
</dbReference>
<comment type="similarity">
    <text evidence="1 5">Belongs to the bacterial solute-binding protein 1 family.</text>
</comment>
<dbReference type="GO" id="GO:0016740">
    <property type="term" value="F:transferase activity"/>
    <property type="evidence" value="ECO:0007669"/>
    <property type="project" value="UniProtKB-KW"/>
</dbReference>
<dbReference type="Proteomes" id="UP000239833">
    <property type="component" value="Chromosome"/>
</dbReference>
<dbReference type="SUPFAM" id="SSF53850">
    <property type="entry name" value="Periplasmic binding protein-like II"/>
    <property type="match status" value="1"/>
</dbReference>
<organism evidence="6 7">
    <name type="scientific">Paenibacillus larvae subsp. larvae</name>
    <dbReference type="NCBI Taxonomy" id="147375"/>
    <lineage>
        <taxon>Bacteria</taxon>
        <taxon>Bacillati</taxon>
        <taxon>Bacillota</taxon>
        <taxon>Bacilli</taxon>
        <taxon>Bacillales</taxon>
        <taxon>Paenibacillaceae</taxon>
        <taxon>Paenibacillus</taxon>
    </lineage>
</organism>
<evidence type="ECO:0000256" key="1">
    <source>
        <dbReference type="ARBA" id="ARBA00008520"/>
    </source>
</evidence>
<keyword evidence="6" id="KW-0808">Transferase</keyword>
<evidence type="ECO:0000256" key="5">
    <source>
        <dbReference type="RuleBase" id="RU365005"/>
    </source>
</evidence>
<dbReference type="InterPro" id="IPR006059">
    <property type="entry name" value="SBP"/>
</dbReference>
<keyword evidence="2 5" id="KW-0813">Transport</keyword>
<dbReference type="GeneID" id="64218812"/>
<dbReference type="GO" id="GO:0015144">
    <property type="term" value="F:carbohydrate transmembrane transporter activity"/>
    <property type="evidence" value="ECO:0007669"/>
    <property type="project" value="InterPro"/>
</dbReference>
<evidence type="ECO:0000313" key="7">
    <source>
        <dbReference type="Proteomes" id="UP000239833"/>
    </source>
</evidence>
<dbReference type="RefSeq" id="WP_079940624.1">
    <property type="nucleotide sequence ID" value="NZ_CP019655.1"/>
</dbReference>
<proteinExistence type="inferred from homology"/>
<feature type="chain" id="PRO_5039756693" description="Maltodextrin-binding protein" evidence="5">
    <location>
        <begin position="21"/>
        <end position="427"/>
    </location>
</feature>
<keyword evidence="3 5" id="KW-0762">Sugar transport</keyword>
<dbReference type="STRING" id="147375.BXP28_06315"/>
<dbReference type="PANTHER" id="PTHR30061">
    <property type="entry name" value="MALTOSE-BINDING PERIPLASMIC PROTEIN"/>
    <property type="match status" value="1"/>
</dbReference>
<comment type="subcellular location">
    <subcellularLocation>
        <location evidence="5">Cell membrane</location>
        <topology evidence="5">Lipid-anchor</topology>
    </subcellularLocation>
</comment>
<dbReference type="GO" id="GO:0055052">
    <property type="term" value="C:ATP-binding cassette (ABC) transporter complex, substrate-binding subunit-containing"/>
    <property type="evidence" value="ECO:0007669"/>
    <property type="project" value="TreeGrafter"/>
</dbReference>
<dbReference type="InterPro" id="IPR006060">
    <property type="entry name" value="Maltose/Cyclodextrin-bd"/>
</dbReference>
<dbReference type="PANTHER" id="PTHR30061:SF50">
    <property type="entry name" value="MALTOSE_MALTODEXTRIN-BINDING PERIPLASMIC PROTEIN"/>
    <property type="match status" value="1"/>
</dbReference>
<evidence type="ECO:0000256" key="2">
    <source>
        <dbReference type="ARBA" id="ARBA00022448"/>
    </source>
</evidence>
<keyword evidence="4 5" id="KW-0732">Signal</keyword>
<reference evidence="7" key="1">
    <citation type="submission" date="2017-02" db="EMBL/GenBank/DDBJ databases">
        <title>Delineation of Paenibacillus larvae strains originating from foulbrood outbreaks.</title>
        <authorList>
            <person name="Beims H."/>
            <person name="Bunk B."/>
            <person name="Sproeer C."/>
            <person name="Mohr K.I."/>
            <person name="Pradella S."/>
            <person name="Guenther G."/>
            <person name="Rohde M."/>
            <person name="von der Ohe W."/>
            <person name="Steinert M."/>
        </authorList>
    </citation>
    <scope>NUCLEOTIDE SEQUENCE [LARGE SCALE GENOMIC DNA]</scope>
    <source>
        <strain evidence="7">Eric_III</strain>
    </source>
</reference>
<evidence type="ECO:0000256" key="4">
    <source>
        <dbReference type="ARBA" id="ARBA00022729"/>
    </source>
</evidence>
<dbReference type="CDD" id="cd13586">
    <property type="entry name" value="PBP2_Maltose_binding_like"/>
    <property type="match status" value="1"/>
</dbReference>
<accession>A0A2L1TZZ2</accession>
<dbReference type="Pfam" id="PF13416">
    <property type="entry name" value="SBP_bac_8"/>
    <property type="match status" value="1"/>
</dbReference>
<evidence type="ECO:0000256" key="3">
    <source>
        <dbReference type="ARBA" id="ARBA00022597"/>
    </source>
</evidence>
<gene>
    <name evidence="6" type="primary">malX1</name>
    <name evidence="6" type="ORF">ERICIII_02086</name>
</gene>
<evidence type="ECO:0000313" key="6">
    <source>
        <dbReference type="EMBL" id="AVF26251.1"/>
    </source>
</evidence>
<sequence length="427" mass="46688" precursor="true">MKWGKSTAVLLALTMSLSLAACTPKKAANQADSSPAQGAQTQSELQPEAGAKLIIWESKEEKTFTEQIAKKFTEKYHVEIQIDELSPTDQVTRLLTDGPTGLAADMVIFPHDQLGRAATANLVLPNDVFGDKTKQENTEIAVQGVTYGGKMYGYPRAAETYALYYNKDLVKEAPKSFEDVASFGKTYMDKENNKYGLMWETGNFYFNYPFFASTGGYVFGKNGTDKNDIGLNNEGSLEGMKTYISLKEILPVNTGDINPDIKRGLFTSGDVAMDINGPWELAGYKKALGDKLGITPVPTIGGKPAVSFSGIKAWYVNAYSKYPNAAKLFARFASDKEAQLLLNKTVGSVPANKEALEDAQIKNDPYVSAFAEQFKNSQPMPSNPETSNVWNPMGAAFAEIWNNNKDVKSSLDNAVKQMKDLNNGAVK</sequence>
<feature type="signal peptide" evidence="5">
    <location>
        <begin position="1"/>
        <end position="20"/>
    </location>
</feature>